<comment type="subcellular location">
    <subcellularLocation>
        <location evidence="2">Secreted</location>
    </subcellularLocation>
</comment>
<comment type="similarity">
    <text evidence="3">Belongs to the SPP2 family.</text>
</comment>
<dbReference type="PANTHER" id="PTHR15444:SF4">
    <property type="entry name" value="SECRETED PHOSPHOPROTEIN 24"/>
    <property type="match status" value="1"/>
</dbReference>
<dbReference type="OrthoDB" id="9944258at2759"/>
<dbReference type="RefSeq" id="XP_005167566.1">
    <property type="nucleotide sequence ID" value="XM_005167509.6"/>
</dbReference>
<evidence type="ECO:0000256" key="2">
    <source>
        <dbReference type="ARBA" id="ARBA00004613"/>
    </source>
</evidence>
<dbReference type="InterPro" id="IPR046350">
    <property type="entry name" value="Cystatin_sf"/>
</dbReference>
<name>A0A8M2BEU9_DANRE</name>
<gene>
    <name evidence="12" type="primary">LOC101885154</name>
</gene>
<evidence type="ECO:0000256" key="6">
    <source>
        <dbReference type="ARBA" id="ARBA00022553"/>
    </source>
</evidence>
<keyword evidence="11" id="KW-1185">Reference proteome</keyword>
<feature type="chain" id="PRO_5035430327" description="Secreted phosphoprotein 24" evidence="10">
    <location>
        <begin position="19"/>
        <end position="176"/>
    </location>
</feature>
<evidence type="ECO:0000256" key="10">
    <source>
        <dbReference type="SAM" id="SignalP"/>
    </source>
</evidence>
<dbReference type="PANTHER" id="PTHR15444">
    <property type="entry name" value="SECRETED PHOSPHOPROTEIN 24"/>
    <property type="match status" value="1"/>
</dbReference>
<protein>
    <recommendedName>
        <fullName evidence="4">Secreted phosphoprotein 24</fullName>
    </recommendedName>
    <alternativeName>
        <fullName evidence="9">Secreted phosphoprotein 2</fullName>
    </alternativeName>
</protein>
<feature type="signal peptide" evidence="10">
    <location>
        <begin position="1"/>
        <end position="18"/>
    </location>
</feature>
<evidence type="ECO:0000256" key="1">
    <source>
        <dbReference type="ARBA" id="ARBA00002371"/>
    </source>
</evidence>
<dbReference type="AlphaFoldDB" id="A0A8M2BEU9"/>
<evidence type="ECO:0000256" key="3">
    <source>
        <dbReference type="ARBA" id="ARBA00008576"/>
    </source>
</evidence>
<proteinExistence type="inferred from homology"/>
<dbReference type="GO" id="GO:0005576">
    <property type="term" value="C:extracellular region"/>
    <property type="evidence" value="ECO:0007669"/>
    <property type="project" value="UniProtKB-SubCell"/>
</dbReference>
<evidence type="ECO:0000256" key="9">
    <source>
        <dbReference type="ARBA" id="ARBA00029627"/>
    </source>
</evidence>
<keyword evidence="5" id="KW-0964">Secreted</keyword>
<reference evidence="12" key="1">
    <citation type="submission" date="2025-08" db="UniProtKB">
        <authorList>
            <consortium name="RefSeq"/>
        </authorList>
    </citation>
    <scope>IDENTIFICATION</scope>
    <source>
        <strain evidence="12">Tuebingen</strain>
        <tissue evidence="12">Fibroblasts and whole tissue</tissue>
    </source>
</reference>
<dbReference type="SUPFAM" id="SSF54403">
    <property type="entry name" value="Cystatin/monellin"/>
    <property type="match status" value="1"/>
</dbReference>
<evidence type="ECO:0000256" key="5">
    <source>
        <dbReference type="ARBA" id="ARBA00022525"/>
    </source>
</evidence>
<dbReference type="GO" id="GO:0046849">
    <property type="term" value="P:bone remodeling"/>
    <property type="evidence" value="ECO:0007669"/>
    <property type="project" value="InterPro"/>
</dbReference>
<evidence type="ECO:0000256" key="4">
    <source>
        <dbReference type="ARBA" id="ARBA00020365"/>
    </source>
</evidence>
<sequence>MTQAFILLLFFQCCCVSGQLLLGYRPNFSPLADLALKVSVDAFNRQSSHFSLHKPTSKAVQQITLVRDNMYDILLDFGIMETDCLKYARRAYMDSCLFKRERFASKELCSSLVRVGGTFVAPLDISCIADVDALRSSSESSSEELFFQRTRPAPLRSFSPGVILCQGQFDCSRLLL</sequence>
<evidence type="ECO:0000313" key="12">
    <source>
        <dbReference type="RefSeq" id="XP_005167566.1"/>
    </source>
</evidence>
<comment type="function">
    <text evidence="1">Could coordinate an aspect of bone turnover.</text>
</comment>
<dbReference type="KEGG" id="dre:101885154"/>
<dbReference type="InterPro" id="IPR010892">
    <property type="entry name" value="Spp-24"/>
</dbReference>
<dbReference type="Proteomes" id="UP000000437">
    <property type="component" value="Chromosome 9"/>
</dbReference>
<keyword evidence="6" id="KW-0597">Phosphoprotein</keyword>
<keyword evidence="7 10" id="KW-0732">Signal</keyword>
<evidence type="ECO:0000256" key="8">
    <source>
        <dbReference type="ARBA" id="ARBA00023157"/>
    </source>
</evidence>
<organism evidence="11 12">
    <name type="scientific">Danio rerio</name>
    <name type="common">Zebrafish</name>
    <name type="synonym">Brachydanio rerio</name>
    <dbReference type="NCBI Taxonomy" id="7955"/>
    <lineage>
        <taxon>Eukaryota</taxon>
        <taxon>Metazoa</taxon>
        <taxon>Chordata</taxon>
        <taxon>Craniata</taxon>
        <taxon>Vertebrata</taxon>
        <taxon>Euteleostomi</taxon>
        <taxon>Actinopterygii</taxon>
        <taxon>Neopterygii</taxon>
        <taxon>Teleostei</taxon>
        <taxon>Ostariophysi</taxon>
        <taxon>Cypriniformes</taxon>
        <taxon>Danionidae</taxon>
        <taxon>Danioninae</taxon>
        <taxon>Danio</taxon>
    </lineage>
</organism>
<dbReference type="GeneID" id="101885154"/>
<evidence type="ECO:0000313" key="11">
    <source>
        <dbReference type="Proteomes" id="UP000000437"/>
    </source>
</evidence>
<dbReference type="Gene3D" id="3.10.450.10">
    <property type="match status" value="1"/>
</dbReference>
<keyword evidence="8" id="KW-1015">Disulfide bond</keyword>
<accession>A0A8M2BEU9</accession>
<evidence type="ECO:0000256" key="7">
    <source>
        <dbReference type="ARBA" id="ARBA00022729"/>
    </source>
</evidence>